<dbReference type="RefSeq" id="WP_345557168.1">
    <property type="nucleotide sequence ID" value="NZ_BAABIK010000017.1"/>
</dbReference>
<organism evidence="2 3">
    <name type="scientific">Streptomonospora halophila</name>
    <dbReference type="NCBI Taxonomy" id="427369"/>
    <lineage>
        <taxon>Bacteria</taxon>
        <taxon>Bacillati</taxon>
        <taxon>Actinomycetota</taxon>
        <taxon>Actinomycetes</taxon>
        <taxon>Streptosporangiales</taxon>
        <taxon>Nocardiopsidaceae</taxon>
        <taxon>Streptomonospora</taxon>
    </lineage>
</organism>
<dbReference type="Pfam" id="PF13560">
    <property type="entry name" value="HTH_31"/>
    <property type="match status" value="1"/>
</dbReference>
<dbReference type="PROSITE" id="PS50943">
    <property type="entry name" value="HTH_CROC1"/>
    <property type="match status" value="1"/>
</dbReference>
<comment type="caution">
    <text evidence="2">The sequence shown here is derived from an EMBL/GenBank/DDBJ whole genome shotgun (WGS) entry which is preliminary data.</text>
</comment>
<reference evidence="3" key="1">
    <citation type="journal article" date="2019" name="Int. J. Syst. Evol. Microbiol.">
        <title>The Global Catalogue of Microorganisms (GCM) 10K type strain sequencing project: providing services to taxonomists for standard genome sequencing and annotation.</title>
        <authorList>
            <consortium name="The Broad Institute Genomics Platform"/>
            <consortium name="The Broad Institute Genome Sequencing Center for Infectious Disease"/>
            <person name="Wu L."/>
            <person name="Ma J."/>
        </authorList>
    </citation>
    <scope>NUCLEOTIDE SEQUENCE [LARGE SCALE GENOMIC DNA]</scope>
    <source>
        <strain evidence="3">JCM 18123</strain>
    </source>
</reference>
<evidence type="ECO:0000313" key="3">
    <source>
        <dbReference type="Proteomes" id="UP001499993"/>
    </source>
</evidence>
<gene>
    <name evidence="2" type="ORF">GCM10023224_31690</name>
</gene>
<keyword evidence="3" id="KW-1185">Reference proteome</keyword>
<dbReference type="SMART" id="SM00530">
    <property type="entry name" value="HTH_XRE"/>
    <property type="match status" value="1"/>
</dbReference>
<protein>
    <submittedName>
        <fullName evidence="2">Helix-turn-helix transcriptional regulator</fullName>
    </submittedName>
</protein>
<feature type="domain" description="HTH cro/C1-type" evidence="1">
    <location>
        <begin position="16"/>
        <end position="69"/>
    </location>
</feature>
<dbReference type="CDD" id="cd00093">
    <property type="entry name" value="HTH_XRE"/>
    <property type="match status" value="1"/>
</dbReference>
<dbReference type="InterPro" id="IPR010982">
    <property type="entry name" value="Lambda_DNA-bd_dom_sf"/>
</dbReference>
<dbReference type="Gene3D" id="1.10.260.40">
    <property type="entry name" value="lambda repressor-like DNA-binding domains"/>
    <property type="match status" value="1"/>
</dbReference>
<name>A0ABP9GM03_9ACTN</name>
<evidence type="ECO:0000313" key="2">
    <source>
        <dbReference type="EMBL" id="GAA4946015.1"/>
    </source>
</evidence>
<evidence type="ECO:0000259" key="1">
    <source>
        <dbReference type="PROSITE" id="PS50943"/>
    </source>
</evidence>
<dbReference type="InterPro" id="IPR001387">
    <property type="entry name" value="Cro/C1-type_HTH"/>
</dbReference>
<proteinExistence type="predicted"/>
<dbReference type="EMBL" id="BAABIK010000017">
    <property type="protein sequence ID" value="GAA4946015.1"/>
    <property type="molecule type" value="Genomic_DNA"/>
</dbReference>
<dbReference type="Pfam" id="PF19054">
    <property type="entry name" value="DUF5753"/>
    <property type="match status" value="1"/>
</dbReference>
<dbReference type="InterPro" id="IPR043917">
    <property type="entry name" value="DUF5753"/>
</dbReference>
<accession>A0ABP9GM03</accession>
<dbReference type="SUPFAM" id="SSF47413">
    <property type="entry name" value="lambda repressor-like DNA-binding domains"/>
    <property type="match status" value="1"/>
</dbReference>
<dbReference type="Proteomes" id="UP001499993">
    <property type="component" value="Unassembled WGS sequence"/>
</dbReference>
<sequence length="271" mass="30113">MAKPKNPAVRSFGQVVRKWRDVAGLSQTQLARAARISQSQLSSIETGSKGTSADQVRRIDDVLTAGGELVKRWHELEDQSRGFATWFLDVVSIEREASEIRIYQPLSVPGLIQTEDYAHAITRQGHPELTRSELNERVAARSDRQAVLDDPDGPMVRVVIEEYVLRRPVGGYDIMQAQLEHLAEVSRSSRLSLQIVPMTSTLHPGTDGAFHIFTVPGRGPVVYTESRRYGNASDDQGAVEDYMSVFAELRGIALPPGASRDLVCKIEEEFK</sequence>